<keyword evidence="2" id="KW-0812">Transmembrane</keyword>
<feature type="compositionally biased region" description="Basic residues" evidence="1">
    <location>
        <begin position="1"/>
        <end position="10"/>
    </location>
</feature>
<keyword evidence="2" id="KW-0472">Membrane</keyword>
<keyword evidence="2" id="KW-1133">Transmembrane helix</keyword>
<organism evidence="3 4">
    <name type="scientific">Fusarium oxysporum</name>
    <name type="common">Fusarium vascular wilt</name>
    <dbReference type="NCBI Taxonomy" id="5507"/>
    <lineage>
        <taxon>Eukaryota</taxon>
        <taxon>Fungi</taxon>
        <taxon>Dikarya</taxon>
        <taxon>Ascomycota</taxon>
        <taxon>Pezizomycotina</taxon>
        <taxon>Sordariomycetes</taxon>
        <taxon>Hypocreomycetidae</taxon>
        <taxon>Hypocreales</taxon>
        <taxon>Nectriaceae</taxon>
        <taxon>Fusarium</taxon>
        <taxon>Fusarium oxysporum species complex</taxon>
    </lineage>
</organism>
<feature type="transmembrane region" description="Helical" evidence="2">
    <location>
        <begin position="465"/>
        <end position="485"/>
    </location>
</feature>
<dbReference type="OrthoDB" id="5094291at2759"/>
<feature type="region of interest" description="Disordered" evidence="1">
    <location>
        <begin position="1"/>
        <end position="151"/>
    </location>
</feature>
<evidence type="ECO:0000313" key="4">
    <source>
        <dbReference type="Proteomes" id="UP000219369"/>
    </source>
</evidence>
<dbReference type="VEuPathDB" id="FungiDB:FOXG_16059"/>
<dbReference type="VEuPathDB" id="FungiDB:FOZG_18510"/>
<reference evidence="4" key="1">
    <citation type="submission" date="2016-09" db="EMBL/GenBank/DDBJ databases">
        <authorList>
            <person name="Guldener U."/>
        </authorList>
    </citation>
    <scope>NUCLEOTIDE SEQUENCE [LARGE SCALE GENOMIC DNA]</scope>
    <source>
        <strain evidence="4">V64-1</strain>
    </source>
</reference>
<accession>A0A2H3TQX7</accession>
<dbReference type="EMBL" id="FMJY01000009">
    <property type="protein sequence ID" value="SCO90085.1"/>
    <property type="molecule type" value="Genomic_DNA"/>
</dbReference>
<gene>
    <name evidence="3" type="ORF">FRV6_14213</name>
</gene>
<evidence type="ECO:0000256" key="2">
    <source>
        <dbReference type="SAM" id="Phobius"/>
    </source>
</evidence>
<sequence>MPGSTGRKRTTVLTSATTAESTKHVRLPDYAGNYSSMSRLRPGRLGSPARYALDDSGTTALRRDKDSRGFSGAGLFVADDPDASEAGSSYPPPQKTLSSGQNPGPDAYSSLPSSFLPDSISRTTTGTDTAGLLMQNPLPSSEAPDEQSRDDLPEALSRYERKLKKFVGQWRASLVKKGIPEHLAYDLAQHCVQVGDEGDGSTNVSRVKKPFFPSLPGSLLRGTQLFQASTQVLNNHRDDDEDGDIPSRPPANMILIQVSQTDGEPVVVQLGAGAQASKQGLSEDGKSVTLVEALRAKGVHKNHSEEGDTAFNTIAVARRLQERDFSSRLSSQEICVIGIAVLHEVFGGRGQKRLADALTHLYGRHPRCHLADLDRNADKHDSPNMSTIDEIRLIDIKVSLVREWDRWSSPAVAGSDRDIKDFLAKNRIDASAGLALSTKIAKYLGRKLGLPEGTLAKKIYAWRPLIVMADVFGTGIYVFVLRSLFTCYNKIRLSDSIKKEDKFRAMATAIVDELPDLLEICKALSIYVVQPVLKPLLPRDSM</sequence>
<name>A0A2H3TQX7_FUSOX</name>
<protein>
    <submittedName>
        <fullName evidence="3">Uncharacterized protein</fullName>
    </submittedName>
</protein>
<dbReference type="VEuPathDB" id="FungiDB:HZS61_007785"/>
<dbReference type="VEuPathDB" id="FungiDB:FOC1_g10000530"/>
<evidence type="ECO:0000256" key="1">
    <source>
        <dbReference type="SAM" id="MobiDB-lite"/>
    </source>
</evidence>
<proteinExistence type="predicted"/>
<feature type="compositionally biased region" description="Polar residues" evidence="1">
    <location>
        <begin position="11"/>
        <end position="20"/>
    </location>
</feature>
<dbReference type="VEuPathDB" id="FungiDB:FOMG_19865"/>
<dbReference type="Proteomes" id="UP000219369">
    <property type="component" value="Unassembled WGS sequence"/>
</dbReference>
<evidence type="ECO:0000313" key="3">
    <source>
        <dbReference type="EMBL" id="SCO90085.1"/>
    </source>
</evidence>
<dbReference type="AlphaFoldDB" id="A0A2H3TQX7"/>